<dbReference type="VEuPathDB" id="VectorBase:AALB014061"/>
<dbReference type="Proteomes" id="UP000069272">
    <property type="component" value="Chromosome 2L"/>
</dbReference>
<accession>A0A182FWL8</accession>
<organism evidence="1 2">
    <name type="scientific">Anopheles albimanus</name>
    <name type="common">New world malaria mosquito</name>
    <dbReference type="NCBI Taxonomy" id="7167"/>
    <lineage>
        <taxon>Eukaryota</taxon>
        <taxon>Metazoa</taxon>
        <taxon>Ecdysozoa</taxon>
        <taxon>Arthropoda</taxon>
        <taxon>Hexapoda</taxon>
        <taxon>Insecta</taxon>
        <taxon>Pterygota</taxon>
        <taxon>Neoptera</taxon>
        <taxon>Endopterygota</taxon>
        <taxon>Diptera</taxon>
        <taxon>Nematocera</taxon>
        <taxon>Culicoidea</taxon>
        <taxon>Culicidae</taxon>
        <taxon>Anophelinae</taxon>
        <taxon>Anopheles</taxon>
    </lineage>
</organism>
<reference evidence="1 2" key="1">
    <citation type="journal article" date="2017" name="G3 (Bethesda)">
        <title>The Physical Genome Mapping of Anopheles albimanus Corrected Scaffold Misassemblies and Identified Interarm Rearrangements in Genus Anopheles.</title>
        <authorList>
            <person name="Artemov G.N."/>
            <person name="Peery A.N."/>
            <person name="Jiang X."/>
            <person name="Tu Z."/>
            <person name="Stegniy V.N."/>
            <person name="Sharakhova M.V."/>
            <person name="Sharakhov I.V."/>
        </authorList>
    </citation>
    <scope>NUCLEOTIDE SEQUENCE [LARGE SCALE GENOMIC DNA]</scope>
    <source>
        <strain evidence="1 2">ALBI9_A</strain>
    </source>
</reference>
<dbReference type="AlphaFoldDB" id="A0A182FWL8"/>
<proteinExistence type="predicted"/>
<keyword evidence="2" id="KW-1185">Reference proteome</keyword>
<reference evidence="1" key="2">
    <citation type="submission" date="2022-08" db="UniProtKB">
        <authorList>
            <consortium name="EnsemblMetazoa"/>
        </authorList>
    </citation>
    <scope>IDENTIFICATION</scope>
    <source>
        <strain evidence="1">STECLA/ALBI9_A</strain>
    </source>
</reference>
<dbReference type="EnsemblMetazoa" id="AALB014061-RA">
    <property type="protein sequence ID" value="AALB014061-PA"/>
    <property type="gene ID" value="AALB014061"/>
</dbReference>
<evidence type="ECO:0000313" key="1">
    <source>
        <dbReference type="EnsemblMetazoa" id="AALB014061-PA"/>
    </source>
</evidence>
<name>A0A182FWL8_ANOAL</name>
<protein>
    <submittedName>
        <fullName evidence="1">Uncharacterized protein</fullName>
    </submittedName>
</protein>
<sequence>FEGNSRERNQLYLKCFFRVNFTIKSCLLKIIVHYKCAYYSLKVIRIIDIKIGAKITADSFITAMKVWSVSLTETT</sequence>
<evidence type="ECO:0000313" key="2">
    <source>
        <dbReference type="Proteomes" id="UP000069272"/>
    </source>
</evidence>